<evidence type="ECO:0000259" key="1">
    <source>
        <dbReference type="Pfam" id="PF08547"/>
    </source>
</evidence>
<dbReference type="Proteomes" id="UP000037460">
    <property type="component" value="Unassembled WGS sequence"/>
</dbReference>
<feature type="domain" description="NAD(P)-binding" evidence="2">
    <location>
        <begin position="2"/>
        <end position="77"/>
    </location>
</feature>
<evidence type="ECO:0000313" key="3">
    <source>
        <dbReference type="EMBL" id="KOO25556.1"/>
    </source>
</evidence>
<dbReference type="PANTHER" id="PTHR15020">
    <property type="entry name" value="FLAVIN REDUCTASE-RELATED"/>
    <property type="match status" value="1"/>
</dbReference>
<reference evidence="4" key="1">
    <citation type="journal article" date="2015" name="PLoS Genet.">
        <title>Genome Sequence and Transcriptome Analyses of Chrysochromulina tobin: Metabolic Tools for Enhanced Algal Fitness in the Prominent Order Prymnesiales (Haptophyceae).</title>
        <authorList>
            <person name="Hovde B.T."/>
            <person name="Deodato C.R."/>
            <person name="Hunsperger H.M."/>
            <person name="Ryken S.A."/>
            <person name="Yost W."/>
            <person name="Jha R.K."/>
            <person name="Patterson J."/>
            <person name="Monnat R.J. Jr."/>
            <person name="Barlow S.B."/>
            <person name="Starkenburg S.R."/>
            <person name="Cattolico R.A."/>
        </authorList>
    </citation>
    <scope>NUCLEOTIDE SEQUENCE</scope>
    <source>
        <strain evidence="4">CCMP291</strain>
    </source>
</reference>
<dbReference type="OrthoDB" id="10254221at2759"/>
<sequence>MGRLIVRKLVLQGFRVSVLVRSLSSETLNLLGSGVSYSYGDMTDYRSLLDAMEDVDRVIFAADAEDDEELDGLQAVLRSFQDTRTFMYGDAESTKLSLFKMRRDRDFNRWRVEASSGDVASRLQSAGVGPKPSTVLWKRSGAHRNGVFVGRVFDTYLGAAVIGCSLSGLLLGATPVTFGTVEAAAPASLPASEAVERRVDVTDGKAYTRAEFIDEYGGTPAAAAEVPLNLGEYSGLVIRAISDGKKYTAVLRTPEYARSGLEYHADFTATAATKRFDTVRLPFSTFVPVRDGRRVLDAPELDRRQLVGLALAFYPQRNNPSQTTGEFYLSVANVKAFRKRDEPEIIYISDAEAAAGDSKEDKGKRGTLADAEAAAARAQAAPPISARAQVKLRGERMLRSSGLTYFIVRPTQLTDAPSSRRLSFTQGSGPVTGTVSRADVAEVAVRSLLDPRACNVACTITESDTVAPSMYEQDISKALEVLQPNR</sequence>
<accession>A0A0M0JG41</accession>
<dbReference type="InterPro" id="IPR013857">
    <property type="entry name" value="NADH-UbQ_OxRdtase-assoc_prot30"/>
</dbReference>
<protein>
    <submittedName>
        <fullName evidence="3">NADH:ubiquinone oxidoreductase complex i intermediate-associated protein 30</fullName>
    </submittedName>
</protein>
<name>A0A0M0JG41_9EUKA</name>
<dbReference type="Gene3D" id="3.40.50.720">
    <property type="entry name" value="NAD(P)-binding Rossmann-like Domain"/>
    <property type="match status" value="2"/>
</dbReference>
<dbReference type="InterPro" id="IPR016040">
    <property type="entry name" value="NAD(P)-bd_dom"/>
</dbReference>
<proteinExistence type="predicted"/>
<dbReference type="InterPro" id="IPR036291">
    <property type="entry name" value="NAD(P)-bd_dom_sf"/>
</dbReference>
<gene>
    <name evidence="3" type="ORF">Ctob_007580</name>
</gene>
<keyword evidence="3" id="KW-0830">Ubiquinone</keyword>
<dbReference type="InterPro" id="IPR008979">
    <property type="entry name" value="Galactose-bd-like_sf"/>
</dbReference>
<dbReference type="Pfam" id="PF13460">
    <property type="entry name" value="NAD_binding_10"/>
    <property type="match status" value="2"/>
</dbReference>
<comment type="caution">
    <text evidence="3">The sequence shown here is derived from an EMBL/GenBank/DDBJ whole genome shotgun (WGS) entry which is preliminary data.</text>
</comment>
<evidence type="ECO:0000259" key="2">
    <source>
        <dbReference type="Pfam" id="PF13460"/>
    </source>
</evidence>
<feature type="domain" description="NAD(P)-binding" evidence="2">
    <location>
        <begin position="383"/>
        <end position="451"/>
    </location>
</feature>
<evidence type="ECO:0000313" key="4">
    <source>
        <dbReference type="Proteomes" id="UP000037460"/>
    </source>
</evidence>
<keyword evidence="4" id="KW-1185">Reference proteome</keyword>
<dbReference type="Pfam" id="PF08547">
    <property type="entry name" value="CIA30"/>
    <property type="match status" value="1"/>
</dbReference>
<organism evidence="3 4">
    <name type="scientific">Chrysochromulina tobinii</name>
    <dbReference type="NCBI Taxonomy" id="1460289"/>
    <lineage>
        <taxon>Eukaryota</taxon>
        <taxon>Haptista</taxon>
        <taxon>Haptophyta</taxon>
        <taxon>Prymnesiophyceae</taxon>
        <taxon>Prymnesiales</taxon>
        <taxon>Chrysochromulinaceae</taxon>
        <taxon>Chrysochromulina</taxon>
    </lineage>
</organism>
<dbReference type="SUPFAM" id="SSF49785">
    <property type="entry name" value="Galactose-binding domain-like"/>
    <property type="match status" value="1"/>
</dbReference>
<dbReference type="SUPFAM" id="SSF51735">
    <property type="entry name" value="NAD(P)-binding Rossmann-fold domains"/>
    <property type="match status" value="1"/>
</dbReference>
<feature type="domain" description="NADH:ubiquinone oxidoreductase intermediate-associated protein 30" evidence="1">
    <location>
        <begin position="224"/>
        <end position="330"/>
    </location>
</feature>
<dbReference type="EMBL" id="JWZX01002959">
    <property type="protein sequence ID" value="KOO25556.1"/>
    <property type="molecule type" value="Genomic_DNA"/>
</dbReference>
<dbReference type="PANTHER" id="PTHR15020:SF50">
    <property type="entry name" value="UPF0659 PROTEIN YMR090W"/>
    <property type="match status" value="1"/>
</dbReference>
<dbReference type="AlphaFoldDB" id="A0A0M0JG41"/>